<dbReference type="Proteomes" id="UP000198639">
    <property type="component" value="Unassembled WGS sequence"/>
</dbReference>
<evidence type="ECO:0000313" key="2">
    <source>
        <dbReference type="EMBL" id="SFC54250.1"/>
    </source>
</evidence>
<evidence type="ECO:0000256" key="1">
    <source>
        <dbReference type="SAM" id="SignalP"/>
    </source>
</evidence>
<dbReference type="AlphaFoldDB" id="A0A1I1K9N8"/>
<accession>A0A1I1K9N8</accession>
<feature type="signal peptide" evidence="1">
    <location>
        <begin position="1"/>
        <end position="21"/>
    </location>
</feature>
<keyword evidence="1" id="KW-0732">Signal</keyword>
<dbReference type="OrthoDB" id="8758605at2"/>
<sequence length="141" mass="15535">MRTLPLAVAASLLLLAADAAAQSQKYPSTSNDAISSVQVTAPSRTTRIYQDDLDAVKGQYALSNGWRLKVEAAGGGISARIDRQRPIHLVAVTPDRYVSRDGKVDMEFNRGEYREDMVMSYVPDDPRIAERIVVRATLAQR</sequence>
<gene>
    <name evidence="2" type="ORF">SAMN05216204_10795</name>
</gene>
<name>A0A1I1K9N8_9BURK</name>
<dbReference type="RefSeq" id="WP_091873782.1">
    <property type="nucleotide sequence ID" value="NZ_FOLD01000007.1"/>
</dbReference>
<protein>
    <submittedName>
        <fullName evidence="2">Uncharacterized protein</fullName>
    </submittedName>
</protein>
<feature type="chain" id="PRO_5011652400" evidence="1">
    <location>
        <begin position="22"/>
        <end position="141"/>
    </location>
</feature>
<keyword evidence="3" id="KW-1185">Reference proteome</keyword>
<organism evidence="2 3">
    <name type="scientific">Massilia yuzhufengensis</name>
    <dbReference type="NCBI Taxonomy" id="1164594"/>
    <lineage>
        <taxon>Bacteria</taxon>
        <taxon>Pseudomonadati</taxon>
        <taxon>Pseudomonadota</taxon>
        <taxon>Betaproteobacteria</taxon>
        <taxon>Burkholderiales</taxon>
        <taxon>Oxalobacteraceae</taxon>
        <taxon>Telluria group</taxon>
        <taxon>Massilia</taxon>
    </lineage>
</organism>
<evidence type="ECO:0000313" key="3">
    <source>
        <dbReference type="Proteomes" id="UP000198639"/>
    </source>
</evidence>
<dbReference type="EMBL" id="FOLD01000007">
    <property type="protein sequence ID" value="SFC54250.1"/>
    <property type="molecule type" value="Genomic_DNA"/>
</dbReference>
<proteinExistence type="predicted"/>
<reference evidence="3" key="1">
    <citation type="submission" date="2016-10" db="EMBL/GenBank/DDBJ databases">
        <authorList>
            <person name="Varghese N."/>
            <person name="Submissions S."/>
        </authorList>
    </citation>
    <scope>NUCLEOTIDE SEQUENCE [LARGE SCALE GENOMIC DNA]</scope>
    <source>
        <strain evidence="3">CGMCC 1.12041</strain>
    </source>
</reference>